<dbReference type="InterPro" id="IPR017452">
    <property type="entry name" value="GPCR_Rhodpsn_7TM"/>
</dbReference>
<keyword evidence="3 10" id="KW-0812">Transmembrane</keyword>
<accession>A0A9P1I7M3</accession>
<keyword evidence="6 10" id="KW-0472">Membrane</keyword>
<evidence type="ECO:0000256" key="9">
    <source>
        <dbReference type="ARBA" id="ARBA00023224"/>
    </source>
</evidence>
<feature type="transmembrane region" description="Helical" evidence="10">
    <location>
        <begin position="77"/>
        <end position="97"/>
    </location>
</feature>
<comment type="similarity">
    <text evidence="10">Belongs to the G-protein coupled receptor 1 family. Vasopressin/oxytocin receptor subfamily.</text>
</comment>
<sequence length="410" mass="47091">MSNDSIISISSNFSTGIPKLCLTSKPPNTNGSPEIALIYVFLFIFSFVGNFTMFLILCRNQMVKVRRVHSLLLHMNIAHLIVTIVVIPKEAVIHYWIGWFAGNVMCKMFKFFDAFSVILSMNVLICITLDRFYSIFFPLYAMRARKSVQKWVMCAWFVSFLAALPQVFLFRLAIHPCYPWFMQCVSRNLVFEVPQAVVFIFSILNLAEVYFIPLIITVVCYSLILWKISKKSKNEKGSEKSSESLLRRNGQNNLERAKSRTLKMTFVIVLAFIFCWTPYSICTFLHFLGMGNIIPGNYRKVIYAFAFFNSAISPYLYGYFSFDIRKELQLLVACSKSTASDRHLSCSANVQRTQASERMRKRSASACNFEDKTCLTLKPPRGQSLRHKNLHSTLANNNNNALNQYMSLDV</sequence>
<dbReference type="PRINTS" id="PR00896">
    <property type="entry name" value="VASOPRESSINR"/>
</dbReference>
<dbReference type="Pfam" id="PF00001">
    <property type="entry name" value="7tm_1"/>
    <property type="match status" value="1"/>
</dbReference>
<evidence type="ECO:0000256" key="7">
    <source>
        <dbReference type="ARBA" id="ARBA00023170"/>
    </source>
</evidence>
<dbReference type="GO" id="GO:0042277">
    <property type="term" value="F:peptide binding"/>
    <property type="evidence" value="ECO:0007669"/>
    <property type="project" value="TreeGrafter"/>
</dbReference>
<dbReference type="InterPro" id="IPR000276">
    <property type="entry name" value="GPCR_Rhodpsn"/>
</dbReference>
<dbReference type="PANTHER" id="PTHR24241:SF59">
    <property type="entry name" value="ADIPOKINETIC HORMONE RECEPTOR, ISOFORM C"/>
    <property type="match status" value="1"/>
</dbReference>
<gene>
    <name evidence="12" type="ORF">CAMP_LOCUS2315</name>
</gene>
<evidence type="ECO:0000256" key="1">
    <source>
        <dbReference type="ARBA" id="ARBA00004651"/>
    </source>
</evidence>
<keyword evidence="5 10" id="KW-0297">G-protein coupled receptor</keyword>
<evidence type="ECO:0000256" key="8">
    <source>
        <dbReference type="ARBA" id="ARBA00023180"/>
    </source>
</evidence>
<comment type="subcellular location">
    <subcellularLocation>
        <location evidence="1 10">Cell membrane</location>
        <topology evidence="1 10">Multi-pass membrane protein</topology>
    </subcellularLocation>
</comment>
<feature type="transmembrane region" description="Helical" evidence="10">
    <location>
        <begin position="266"/>
        <end position="289"/>
    </location>
</feature>
<keyword evidence="13" id="KW-1185">Reference proteome</keyword>
<dbReference type="InterPro" id="IPR001817">
    <property type="entry name" value="Vasoprsn_rcpt"/>
</dbReference>
<dbReference type="Proteomes" id="UP001152747">
    <property type="component" value="Unassembled WGS sequence"/>
</dbReference>
<protein>
    <recommendedName>
        <fullName evidence="11">G-protein coupled receptors family 1 profile domain-containing protein</fullName>
    </recommendedName>
</protein>
<evidence type="ECO:0000256" key="6">
    <source>
        <dbReference type="ARBA" id="ARBA00023136"/>
    </source>
</evidence>
<name>A0A9P1I7M3_9PELO</name>
<dbReference type="GO" id="GO:0005000">
    <property type="term" value="F:vasopressin receptor activity"/>
    <property type="evidence" value="ECO:0007669"/>
    <property type="project" value="InterPro"/>
</dbReference>
<evidence type="ECO:0000313" key="12">
    <source>
        <dbReference type="EMBL" id="CAI5439678.1"/>
    </source>
</evidence>
<organism evidence="12 13">
    <name type="scientific">Caenorhabditis angaria</name>
    <dbReference type="NCBI Taxonomy" id="860376"/>
    <lineage>
        <taxon>Eukaryota</taxon>
        <taxon>Metazoa</taxon>
        <taxon>Ecdysozoa</taxon>
        <taxon>Nematoda</taxon>
        <taxon>Chromadorea</taxon>
        <taxon>Rhabditida</taxon>
        <taxon>Rhabditina</taxon>
        <taxon>Rhabditomorpha</taxon>
        <taxon>Rhabditoidea</taxon>
        <taxon>Rhabditidae</taxon>
        <taxon>Peloderinae</taxon>
        <taxon>Caenorhabditis</taxon>
    </lineage>
</organism>
<comment type="caution">
    <text evidence="12">The sequence shown here is derived from an EMBL/GenBank/DDBJ whole genome shotgun (WGS) entry which is preliminary data.</text>
</comment>
<proteinExistence type="inferred from homology"/>
<feature type="transmembrane region" description="Helical" evidence="10">
    <location>
        <begin position="151"/>
        <end position="173"/>
    </location>
</feature>
<dbReference type="PROSITE" id="PS50262">
    <property type="entry name" value="G_PROTEIN_RECEP_F1_2"/>
    <property type="match status" value="1"/>
</dbReference>
<dbReference type="SUPFAM" id="SSF81321">
    <property type="entry name" value="Family A G protein-coupled receptor-like"/>
    <property type="match status" value="1"/>
</dbReference>
<feature type="transmembrane region" description="Helical" evidence="10">
    <location>
        <begin position="117"/>
        <end position="139"/>
    </location>
</feature>
<evidence type="ECO:0000256" key="3">
    <source>
        <dbReference type="ARBA" id="ARBA00022692"/>
    </source>
</evidence>
<keyword evidence="4 10" id="KW-1133">Transmembrane helix</keyword>
<reference evidence="12" key="1">
    <citation type="submission" date="2022-11" db="EMBL/GenBank/DDBJ databases">
        <authorList>
            <person name="Kikuchi T."/>
        </authorList>
    </citation>
    <scope>NUCLEOTIDE SEQUENCE</scope>
    <source>
        <strain evidence="12">PS1010</strain>
    </source>
</reference>
<evidence type="ECO:0000256" key="2">
    <source>
        <dbReference type="ARBA" id="ARBA00022475"/>
    </source>
</evidence>
<evidence type="ECO:0000313" key="13">
    <source>
        <dbReference type="Proteomes" id="UP001152747"/>
    </source>
</evidence>
<feature type="transmembrane region" description="Helical" evidence="10">
    <location>
        <begin position="301"/>
        <end position="320"/>
    </location>
</feature>
<dbReference type="AlphaFoldDB" id="A0A9P1I7M3"/>
<dbReference type="PROSITE" id="PS00237">
    <property type="entry name" value="G_PROTEIN_RECEP_F1_1"/>
    <property type="match status" value="1"/>
</dbReference>
<dbReference type="PRINTS" id="PR00237">
    <property type="entry name" value="GPCRRHODOPSN"/>
</dbReference>
<dbReference type="Gene3D" id="1.20.1070.10">
    <property type="entry name" value="Rhodopsin 7-helix transmembrane proteins"/>
    <property type="match status" value="1"/>
</dbReference>
<keyword evidence="7 10" id="KW-0675">Receptor</keyword>
<keyword evidence="8 10" id="KW-0325">Glycoprotein</keyword>
<dbReference type="GO" id="GO:0032870">
    <property type="term" value="P:cellular response to hormone stimulus"/>
    <property type="evidence" value="ECO:0007669"/>
    <property type="project" value="TreeGrafter"/>
</dbReference>
<keyword evidence="2" id="KW-1003">Cell membrane</keyword>
<keyword evidence="9 10" id="KW-0807">Transducer</keyword>
<feature type="domain" description="G-protein coupled receptors family 1 profile" evidence="11">
    <location>
        <begin position="49"/>
        <end position="317"/>
    </location>
</feature>
<dbReference type="OrthoDB" id="6435638at2759"/>
<dbReference type="EMBL" id="CANHGI010000001">
    <property type="protein sequence ID" value="CAI5439678.1"/>
    <property type="molecule type" value="Genomic_DNA"/>
</dbReference>
<evidence type="ECO:0000256" key="5">
    <source>
        <dbReference type="ARBA" id="ARBA00023040"/>
    </source>
</evidence>
<dbReference type="GO" id="GO:0005886">
    <property type="term" value="C:plasma membrane"/>
    <property type="evidence" value="ECO:0007669"/>
    <property type="project" value="UniProtKB-SubCell"/>
</dbReference>
<feature type="transmembrane region" description="Helical" evidence="10">
    <location>
        <begin position="36"/>
        <end position="57"/>
    </location>
</feature>
<evidence type="ECO:0000259" key="11">
    <source>
        <dbReference type="PROSITE" id="PS50262"/>
    </source>
</evidence>
<dbReference type="PANTHER" id="PTHR24241">
    <property type="entry name" value="NEUROPEPTIDE RECEPTOR-RELATED G-PROTEIN COUPLED RECEPTOR"/>
    <property type="match status" value="1"/>
</dbReference>
<evidence type="ECO:0000256" key="10">
    <source>
        <dbReference type="RuleBase" id="RU046427"/>
    </source>
</evidence>
<evidence type="ECO:0000256" key="4">
    <source>
        <dbReference type="ARBA" id="ARBA00022989"/>
    </source>
</evidence>
<feature type="transmembrane region" description="Helical" evidence="10">
    <location>
        <begin position="193"/>
        <end position="226"/>
    </location>
</feature>